<dbReference type="EMBL" id="BMXR01000007">
    <property type="protein sequence ID" value="GGX59721.1"/>
    <property type="molecule type" value="Genomic_DNA"/>
</dbReference>
<dbReference type="SMART" id="SM00267">
    <property type="entry name" value="GGDEF"/>
    <property type="match status" value="1"/>
</dbReference>
<dbReference type="PANTHER" id="PTHR43228:SF1">
    <property type="entry name" value="TWO-COMPONENT RESPONSE REGULATOR ARR22"/>
    <property type="match status" value="1"/>
</dbReference>
<evidence type="ECO:0000313" key="4">
    <source>
        <dbReference type="Proteomes" id="UP000626148"/>
    </source>
</evidence>
<dbReference type="SUPFAM" id="SSF55073">
    <property type="entry name" value="Nucleotide cyclase"/>
    <property type="match status" value="1"/>
</dbReference>
<evidence type="ECO:0000259" key="2">
    <source>
        <dbReference type="PROSITE" id="PS50110"/>
    </source>
</evidence>
<comment type="caution">
    <text evidence="3">The sequence shown here is derived from an EMBL/GenBank/DDBJ whole genome shotgun (WGS) entry which is preliminary data.</text>
</comment>
<dbReference type="Gene3D" id="3.30.70.270">
    <property type="match status" value="1"/>
</dbReference>
<feature type="domain" description="Response regulatory" evidence="2">
    <location>
        <begin position="12"/>
        <end position="131"/>
    </location>
</feature>
<gene>
    <name evidence="3" type="ORF">GCM10007392_29620</name>
</gene>
<organism evidence="3 4">
    <name type="scientific">Saccharospirillum salsuginis</name>
    <dbReference type="NCBI Taxonomy" id="418750"/>
    <lineage>
        <taxon>Bacteria</taxon>
        <taxon>Pseudomonadati</taxon>
        <taxon>Pseudomonadota</taxon>
        <taxon>Gammaproteobacteria</taxon>
        <taxon>Oceanospirillales</taxon>
        <taxon>Saccharospirillaceae</taxon>
        <taxon>Saccharospirillum</taxon>
    </lineage>
</organism>
<reference evidence="3" key="2">
    <citation type="submission" date="2020-09" db="EMBL/GenBank/DDBJ databases">
        <authorList>
            <person name="Sun Q."/>
            <person name="Kim S."/>
        </authorList>
    </citation>
    <scope>NUCLEOTIDE SEQUENCE</scope>
    <source>
        <strain evidence="3">KCTC 22169</strain>
    </source>
</reference>
<dbReference type="InterPro" id="IPR029787">
    <property type="entry name" value="Nucleotide_cyclase"/>
</dbReference>
<keyword evidence="4" id="KW-1185">Reference proteome</keyword>
<dbReference type="AlphaFoldDB" id="A0A918NCC1"/>
<dbReference type="PROSITE" id="PS50110">
    <property type="entry name" value="RESPONSE_REGULATORY"/>
    <property type="match status" value="1"/>
</dbReference>
<dbReference type="RefSeq" id="WP_189610035.1">
    <property type="nucleotide sequence ID" value="NZ_BMXR01000007.1"/>
</dbReference>
<dbReference type="PANTHER" id="PTHR43228">
    <property type="entry name" value="TWO-COMPONENT RESPONSE REGULATOR"/>
    <property type="match status" value="1"/>
</dbReference>
<dbReference type="Gene3D" id="3.40.50.2300">
    <property type="match status" value="1"/>
</dbReference>
<sequence>MTNTSNAPQSTSILIVDDTKFSSALIQRMLQSAGFRDIRIADNAIDALDALKQRPAELLLADWLMPGMDGLELTQLVRELNRRQNHFTYVMLLTAKEDDAAMQQAFAQGVDDFIGKTQLKTQLQARVHAGQRLSRLHNSLLERERQLKEQFRVVTRMNRLDAATGLGNAQFIRQQLERGLLQMKGRAGHLGLVLCRLDNLAELEQRYGRALKKEIIRQASQRLKEHSRPLDDIARLGENTLGLLFYGPGDSVASQALIRRLDQAIFTKAYSTSAGFVTLSGCIQLDLVDSRQALPDTADWMLEQAMLRLNDIPADQRQALHLWRGNRSA</sequence>
<dbReference type="SUPFAM" id="SSF52172">
    <property type="entry name" value="CheY-like"/>
    <property type="match status" value="1"/>
</dbReference>
<dbReference type="InterPro" id="IPR001789">
    <property type="entry name" value="Sig_transdc_resp-reg_receiver"/>
</dbReference>
<dbReference type="InterPro" id="IPR011006">
    <property type="entry name" value="CheY-like_superfamily"/>
</dbReference>
<dbReference type="InterPro" id="IPR000160">
    <property type="entry name" value="GGDEF_dom"/>
</dbReference>
<protein>
    <submittedName>
        <fullName evidence="3">Transcriptional regulator</fullName>
    </submittedName>
</protein>
<evidence type="ECO:0000313" key="3">
    <source>
        <dbReference type="EMBL" id="GGX59721.1"/>
    </source>
</evidence>
<feature type="modified residue" description="4-aspartylphosphate" evidence="1">
    <location>
        <position position="62"/>
    </location>
</feature>
<dbReference type="CDD" id="cd17546">
    <property type="entry name" value="REC_hyHK_CKI1_RcsC-like"/>
    <property type="match status" value="1"/>
</dbReference>
<keyword evidence="1" id="KW-0597">Phosphoprotein</keyword>
<dbReference type="Pfam" id="PF00072">
    <property type="entry name" value="Response_reg"/>
    <property type="match status" value="1"/>
</dbReference>
<dbReference type="SMART" id="SM00448">
    <property type="entry name" value="REC"/>
    <property type="match status" value="1"/>
</dbReference>
<evidence type="ECO:0000256" key="1">
    <source>
        <dbReference type="PROSITE-ProRule" id="PRU00169"/>
    </source>
</evidence>
<dbReference type="Proteomes" id="UP000626148">
    <property type="component" value="Unassembled WGS sequence"/>
</dbReference>
<dbReference type="InterPro" id="IPR052048">
    <property type="entry name" value="ST_Response_Regulator"/>
</dbReference>
<dbReference type="GO" id="GO:0000160">
    <property type="term" value="P:phosphorelay signal transduction system"/>
    <property type="evidence" value="ECO:0007669"/>
    <property type="project" value="InterPro"/>
</dbReference>
<accession>A0A918NCC1</accession>
<dbReference type="InterPro" id="IPR043128">
    <property type="entry name" value="Rev_trsase/Diguanyl_cyclase"/>
</dbReference>
<dbReference type="Pfam" id="PF00990">
    <property type="entry name" value="GGDEF"/>
    <property type="match status" value="1"/>
</dbReference>
<name>A0A918NCC1_9GAMM</name>
<reference evidence="3" key="1">
    <citation type="journal article" date="2014" name="Int. J. Syst. Evol. Microbiol.">
        <title>Complete genome sequence of Corynebacterium casei LMG S-19264T (=DSM 44701T), isolated from a smear-ripened cheese.</title>
        <authorList>
            <consortium name="US DOE Joint Genome Institute (JGI-PGF)"/>
            <person name="Walter F."/>
            <person name="Albersmeier A."/>
            <person name="Kalinowski J."/>
            <person name="Ruckert C."/>
        </authorList>
    </citation>
    <scope>NUCLEOTIDE SEQUENCE</scope>
    <source>
        <strain evidence="3">KCTC 22169</strain>
    </source>
</reference>
<proteinExistence type="predicted"/>